<name>A0A0F9I7G2_9ZZZZ</name>
<dbReference type="EMBL" id="LAZR01022014">
    <property type="protein sequence ID" value="KKL83317.1"/>
    <property type="molecule type" value="Genomic_DNA"/>
</dbReference>
<gene>
    <name evidence="1" type="ORF">LCGC14_1975980</name>
</gene>
<organism evidence="1">
    <name type="scientific">marine sediment metagenome</name>
    <dbReference type="NCBI Taxonomy" id="412755"/>
    <lineage>
        <taxon>unclassified sequences</taxon>
        <taxon>metagenomes</taxon>
        <taxon>ecological metagenomes</taxon>
    </lineage>
</organism>
<comment type="caution">
    <text evidence="1">The sequence shown here is derived from an EMBL/GenBank/DDBJ whole genome shotgun (WGS) entry which is preliminary data.</text>
</comment>
<accession>A0A0F9I7G2</accession>
<sequence>MADDGIYTKNADIQALAGVNAGTTAKAEAATDVYVLNVEAAINTRTGTDWSTAWTASELDDNGTMKLVLTQTGAAKCAMNVIIADPTGYSARERETALDFLNTMYEEGIKMLSGTGGSALIAGE</sequence>
<dbReference type="AlphaFoldDB" id="A0A0F9I7G2"/>
<evidence type="ECO:0000313" key="1">
    <source>
        <dbReference type="EMBL" id="KKL83317.1"/>
    </source>
</evidence>
<proteinExistence type="predicted"/>
<reference evidence="1" key="1">
    <citation type="journal article" date="2015" name="Nature">
        <title>Complex archaea that bridge the gap between prokaryotes and eukaryotes.</title>
        <authorList>
            <person name="Spang A."/>
            <person name="Saw J.H."/>
            <person name="Jorgensen S.L."/>
            <person name="Zaremba-Niedzwiedzka K."/>
            <person name="Martijn J."/>
            <person name="Lind A.E."/>
            <person name="van Eijk R."/>
            <person name="Schleper C."/>
            <person name="Guy L."/>
            <person name="Ettema T.J."/>
        </authorList>
    </citation>
    <scope>NUCLEOTIDE SEQUENCE</scope>
</reference>
<protein>
    <submittedName>
        <fullName evidence="1">Uncharacterized protein</fullName>
    </submittedName>
</protein>